<evidence type="ECO:0000313" key="8">
    <source>
        <dbReference type="Proteomes" id="UP000011761"/>
    </source>
</evidence>
<evidence type="ECO:0000256" key="4">
    <source>
        <dbReference type="ARBA" id="ARBA00035682"/>
    </source>
</evidence>
<protein>
    <recommendedName>
        <fullName evidence="4">Small ribosomal subunit protein mS38</fullName>
    </recommendedName>
</protein>
<dbReference type="GO" id="GO:0005739">
    <property type="term" value="C:mitochondrion"/>
    <property type="evidence" value="ECO:0007669"/>
    <property type="project" value="UniProtKB-SubCell"/>
</dbReference>
<sequence length="562" mass="63319">MDQGTELARYRRRLSASTSVVSPTTSTPSHHTTLPHPPPPYCPAVDEMFSTRLTRVVNRAAATPVVSSPTASTTAHRTTQCLCTRPAHQRRQSSSKVSYPPNSSKPSPAAKATSSSDNTSQPRQSLTGRGQASAATARPVKRHGKRSRLHGLVAERISKGKVPIDQFARLPSVPGVSHLTEKGAQSLPSQLYVANRFQLDLGFANFFSLHRPISVTTTIPPPSTSEAFNNLFETKHQRDPWENGNSAERRPEDVIFTLHNTIEALENHAQNEREDGVRWEVIQESSTNSDNGVKHLDGPPRQSRSLEDLVTQFRPYRAPPPPQPFPEENSKAAEKKQARGQRRQHQLVIRPQQKSYQTTITVLEVTSANGQKSYTASSSPIVAIPDPTDAAATIVQAVNGLHQQAEHMEPRIRLPFLERMRRRQRLYTQAQQARLDGEQRGFGTVRRAPSARRVKMILISVKRQRKLKMKKHKYKKLMKRNKQKPRTITAAQQLDESTMIQYIYNSRNCAAIAMSVNVDPRHIPQSDFQVRTELVNRIEELRIDDKDYKPIEDSEDILKEEE</sequence>
<feature type="compositionally biased region" description="Low complexity" evidence="5">
    <location>
        <begin position="62"/>
        <end position="75"/>
    </location>
</feature>
<feature type="region of interest" description="Disordered" evidence="5">
    <location>
        <begin position="1"/>
        <end position="45"/>
    </location>
</feature>
<keyword evidence="2" id="KW-0496">Mitochondrion</keyword>
<organism evidence="7 8">
    <name type="scientific">Baudoinia panamericana (strain UAMH 10762)</name>
    <name type="common">Angels' share fungus</name>
    <name type="synonym">Baudoinia compniacensis (strain UAMH 10762)</name>
    <dbReference type="NCBI Taxonomy" id="717646"/>
    <lineage>
        <taxon>Eukaryota</taxon>
        <taxon>Fungi</taxon>
        <taxon>Dikarya</taxon>
        <taxon>Ascomycota</taxon>
        <taxon>Pezizomycotina</taxon>
        <taxon>Dothideomycetes</taxon>
        <taxon>Dothideomycetidae</taxon>
        <taxon>Mycosphaerellales</taxon>
        <taxon>Teratosphaeriaceae</taxon>
        <taxon>Baudoinia</taxon>
    </lineage>
</organism>
<evidence type="ECO:0000313" key="7">
    <source>
        <dbReference type="EMBL" id="EMC98565.1"/>
    </source>
</evidence>
<comment type="similarity">
    <text evidence="3">Belongs to the mitochondrion-specific ribosomal protein mS38 family.</text>
</comment>
<feature type="compositionally biased region" description="Low complexity" evidence="5">
    <location>
        <begin position="15"/>
        <end position="34"/>
    </location>
</feature>
<evidence type="ECO:0000259" key="6">
    <source>
        <dbReference type="SMART" id="SM01155"/>
    </source>
</evidence>
<accession>M2NHP8</accession>
<feature type="domain" description="Ribosomal protein mS38 C-terminal" evidence="6">
    <location>
        <begin position="457"/>
        <end position="490"/>
    </location>
</feature>
<reference evidence="7 8" key="1">
    <citation type="journal article" date="2012" name="PLoS Pathog.">
        <title>Diverse lifestyles and strategies of plant pathogenesis encoded in the genomes of eighteen Dothideomycetes fungi.</title>
        <authorList>
            <person name="Ohm R.A."/>
            <person name="Feau N."/>
            <person name="Henrissat B."/>
            <person name="Schoch C.L."/>
            <person name="Horwitz B.A."/>
            <person name="Barry K.W."/>
            <person name="Condon B.J."/>
            <person name="Copeland A.C."/>
            <person name="Dhillon B."/>
            <person name="Glaser F."/>
            <person name="Hesse C.N."/>
            <person name="Kosti I."/>
            <person name="LaButti K."/>
            <person name="Lindquist E.A."/>
            <person name="Lucas S."/>
            <person name="Salamov A.A."/>
            <person name="Bradshaw R.E."/>
            <person name="Ciuffetti L."/>
            <person name="Hamelin R.C."/>
            <person name="Kema G.H.J."/>
            <person name="Lawrence C."/>
            <person name="Scott J.A."/>
            <person name="Spatafora J.W."/>
            <person name="Turgeon B.G."/>
            <person name="de Wit P.J.G.M."/>
            <person name="Zhong S."/>
            <person name="Goodwin S.B."/>
            <person name="Grigoriev I.V."/>
        </authorList>
    </citation>
    <scope>NUCLEOTIDE SEQUENCE [LARGE SCALE GENOMIC DNA]</scope>
    <source>
        <strain evidence="7 8">UAMH 10762</strain>
    </source>
</reference>
<feature type="region of interest" description="Disordered" evidence="5">
    <location>
        <begin position="314"/>
        <end position="347"/>
    </location>
</feature>
<dbReference type="PANTHER" id="PTHR32035">
    <property type="entry name" value="AURORA KINASE A-INTERACTING PROTEIN"/>
    <property type="match status" value="1"/>
</dbReference>
<dbReference type="eggNOG" id="ENOG502S2R6">
    <property type="taxonomic scope" value="Eukaryota"/>
</dbReference>
<dbReference type="AlphaFoldDB" id="M2NHP8"/>
<dbReference type="EMBL" id="KB445552">
    <property type="protein sequence ID" value="EMC98565.1"/>
    <property type="molecule type" value="Genomic_DNA"/>
</dbReference>
<evidence type="ECO:0000256" key="2">
    <source>
        <dbReference type="ARBA" id="ARBA00023128"/>
    </source>
</evidence>
<dbReference type="KEGG" id="bcom:BAUCODRAFT_145634"/>
<feature type="compositionally biased region" description="Low complexity" evidence="5">
    <location>
        <begin position="94"/>
        <end position="116"/>
    </location>
</feature>
<comment type="subcellular location">
    <subcellularLocation>
        <location evidence="1">Mitochondrion</location>
    </subcellularLocation>
</comment>
<evidence type="ECO:0000256" key="3">
    <source>
        <dbReference type="ARBA" id="ARBA00035647"/>
    </source>
</evidence>
<proteinExistence type="inferred from homology"/>
<dbReference type="PANTHER" id="PTHR32035:SF3">
    <property type="entry name" value="SMALL RIBOSOMAL SUBUNIT PROTEIN MS38"/>
    <property type="match status" value="1"/>
</dbReference>
<feature type="compositionally biased region" description="Basic residues" evidence="5">
    <location>
        <begin position="139"/>
        <end position="149"/>
    </location>
</feature>
<dbReference type="InterPro" id="IPR013177">
    <property type="entry name" value="Ribosomal_mS38_C"/>
</dbReference>
<dbReference type="GeneID" id="19108610"/>
<dbReference type="Proteomes" id="UP000011761">
    <property type="component" value="Unassembled WGS sequence"/>
</dbReference>
<evidence type="ECO:0000256" key="5">
    <source>
        <dbReference type="SAM" id="MobiDB-lite"/>
    </source>
</evidence>
<dbReference type="SMART" id="SM01155">
    <property type="entry name" value="DUF1713"/>
    <property type="match status" value="1"/>
</dbReference>
<name>M2NHP8_BAUPA</name>
<feature type="region of interest" description="Disordered" evidence="5">
    <location>
        <begin position="62"/>
        <end position="154"/>
    </location>
</feature>
<feature type="compositionally biased region" description="Basic and acidic residues" evidence="5">
    <location>
        <begin position="328"/>
        <end position="337"/>
    </location>
</feature>
<dbReference type="STRING" id="717646.M2NHP8"/>
<dbReference type="HOGENOM" id="CLU_035429_0_1_1"/>
<evidence type="ECO:0000256" key="1">
    <source>
        <dbReference type="ARBA" id="ARBA00004173"/>
    </source>
</evidence>
<keyword evidence="8" id="KW-1185">Reference proteome</keyword>
<feature type="region of interest" description="Disordered" evidence="5">
    <location>
        <begin position="285"/>
        <end position="304"/>
    </location>
</feature>
<feature type="compositionally biased region" description="Polar residues" evidence="5">
    <location>
        <begin position="117"/>
        <end position="134"/>
    </location>
</feature>
<dbReference type="RefSeq" id="XP_007673807.1">
    <property type="nucleotide sequence ID" value="XM_007675617.1"/>
</dbReference>
<dbReference type="OrthoDB" id="5364404at2759"/>
<dbReference type="Pfam" id="PF08213">
    <property type="entry name" value="COX24_C"/>
    <property type="match status" value="1"/>
</dbReference>
<gene>
    <name evidence="7" type="ORF">BAUCODRAFT_145634</name>
</gene>